<organism evidence="4 5">
    <name type="scientific">Mortierella isabellina</name>
    <name type="common">Filamentous fungus</name>
    <name type="synonym">Umbelopsis isabellina</name>
    <dbReference type="NCBI Taxonomy" id="91625"/>
    <lineage>
        <taxon>Eukaryota</taxon>
        <taxon>Fungi</taxon>
        <taxon>Fungi incertae sedis</taxon>
        <taxon>Mucoromycota</taxon>
        <taxon>Mucoromycotina</taxon>
        <taxon>Umbelopsidomycetes</taxon>
        <taxon>Umbelopsidales</taxon>
        <taxon>Umbelopsidaceae</taxon>
        <taxon>Umbelopsis</taxon>
    </lineage>
</organism>
<reference evidence="4" key="1">
    <citation type="submission" date="2020-12" db="EMBL/GenBank/DDBJ databases">
        <title>Metabolic potential, ecology and presence of endohyphal bacteria is reflected in genomic diversity of Mucoromycotina.</title>
        <authorList>
            <person name="Muszewska A."/>
            <person name="Okrasinska A."/>
            <person name="Steczkiewicz K."/>
            <person name="Drgas O."/>
            <person name="Orlowska M."/>
            <person name="Perlinska-Lenart U."/>
            <person name="Aleksandrzak-Piekarczyk T."/>
            <person name="Szatraj K."/>
            <person name="Zielenkiewicz U."/>
            <person name="Pilsyk S."/>
            <person name="Malc E."/>
            <person name="Mieczkowski P."/>
            <person name="Kruszewska J.S."/>
            <person name="Biernat P."/>
            <person name="Pawlowska J."/>
        </authorList>
    </citation>
    <scope>NUCLEOTIDE SEQUENCE</scope>
    <source>
        <strain evidence="4">WA0000067209</strain>
    </source>
</reference>
<feature type="domain" description="PH" evidence="3">
    <location>
        <begin position="781"/>
        <end position="892"/>
    </location>
</feature>
<dbReference type="GO" id="GO:0005543">
    <property type="term" value="F:phospholipid binding"/>
    <property type="evidence" value="ECO:0007669"/>
    <property type="project" value="InterPro"/>
</dbReference>
<dbReference type="GO" id="GO:0015631">
    <property type="term" value="F:tubulin binding"/>
    <property type="evidence" value="ECO:0007669"/>
    <property type="project" value="TreeGrafter"/>
</dbReference>
<dbReference type="Gene3D" id="2.30.29.30">
    <property type="entry name" value="Pleckstrin-homology domain (PH domain)/Phosphotyrosine-binding domain (PTB)"/>
    <property type="match status" value="1"/>
</dbReference>
<feature type="compositionally biased region" description="Polar residues" evidence="2">
    <location>
        <begin position="744"/>
        <end position="766"/>
    </location>
</feature>
<dbReference type="AlphaFoldDB" id="A0A8H7PKE7"/>
<dbReference type="SUPFAM" id="SSF50729">
    <property type="entry name" value="PH domain-like"/>
    <property type="match status" value="1"/>
</dbReference>
<feature type="compositionally biased region" description="Polar residues" evidence="2">
    <location>
        <begin position="724"/>
        <end position="734"/>
    </location>
</feature>
<proteinExistence type="predicted"/>
<feature type="region of interest" description="Disordered" evidence="2">
    <location>
        <begin position="530"/>
        <end position="678"/>
    </location>
</feature>
<sequence>MIDIADNSRSTILSNESALQQLQDRISLRTRSLSENSSDATGKSTLRTQYKQLTQNYKQSGEIDAGHESTNTPESTEHKLHDLRRQTSELKAQTRNSSLIPKASINYFAILVAKWLVLTCSFSGMCAPADHIVLPPTPSASSSPPRRRMKSLVQDDIHTDIDFATEIGQGLLLEVRKMHNILQEKEETIKILEINKANAENISVNLSRKLKAKDDSEDRLRDQCWDLEVTNQELVTQITELQQKLTRKTVDHNRVSNKLNDLAEESEVLKTRHEQQSEIVKTLQRKMNQNTQPSKPDSSAEIVDYLSGSSLLPIPSKLGFARSMSIPSIQTSVVDSDAEESVKPDKEADTRTVPKVEAEMEPPINKLEQEIGALRNSLSHAHRTIAQLRAWLHMERTEKTETKRLLCESQETIERLRQKKNVWTDEETTSPSCTPKVRMVPSKRRGAARYARGIISGSEIEQECDIEFSQCNEDDITPTLSEDIDKNDFLDEDHVLEAPKKPFVSLLSRNDGGVPSPRRAQSLGEELKQAGSFVEKPTAMMEKPEEDQYESKDSEEKVLILSPQMSDANSIRSQRAYHAKRASPKRRNIDSTRECNLRRSPKLRDLNDNQTSSSPTRQEPPTPKPNTSDKAKRMSSGSLILRPSRSEPRPPVLSLSQLPPNSNLSELSSDKDGLCRKNSTGSVKSILVRKNSSSSSIIHDLSRKNSNGSNFGFADMGHRLDGQENYQHGSQRRSVNFFRKRSESQLSTSSANSGLGRSISTGDQVSGKQEEYTGGLALLTQTMIGDWMWKYTRKTVGNGYSEKPHQRFCWIHPYTRTLYWSTAEPGLGEAESRAKSAFIESVMALMEDPDFTTKDMPRLSLVIRTSSRELKLKAKDELQHKIWFEALKYLLLRTSPNFPMDIPVPNTTQRRNDLKLTINQASLLRKASSTKIKPMPSKSKVEAEETSHGTFSALSTLFHRTSNAATNDHASASEAPVAPAPHKHHTLSHRMSMRLRPLSTVSSTLSIRRRQSVAANLS</sequence>
<dbReference type="PROSITE" id="PS50003">
    <property type="entry name" value="PH_DOMAIN"/>
    <property type="match status" value="1"/>
</dbReference>
<feature type="region of interest" description="Disordered" evidence="2">
    <location>
        <begin position="965"/>
        <end position="995"/>
    </location>
</feature>
<evidence type="ECO:0000313" key="4">
    <source>
        <dbReference type="EMBL" id="KAG2175623.1"/>
    </source>
</evidence>
<feature type="coiled-coil region" evidence="1">
    <location>
        <begin position="175"/>
        <end position="209"/>
    </location>
</feature>
<accession>A0A8H7PKE7</accession>
<dbReference type="EMBL" id="JAEPQZ010000011">
    <property type="protein sequence ID" value="KAG2175623.1"/>
    <property type="molecule type" value="Genomic_DNA"/>
</dbReference>
<protein>
    <recommendedName>
        <fullName evidence="3">PH domain-containing protein</fullName>
    </recommendedName>
</protein>
<dbReference type="GO" id="GO:0005938">
    <property type="term" value="C:cell cortex"/>
    <property type="evidence" value="ECO:0007669"/>
    <property type="project" value="InterPro"/>
</dbReference>
<dbReference type="OrthoDB" id="2149224at2759"/>
<comment type="caution">
    <text evidence="4">The sequence shown here is derived from an EMBL/GenBank/DDBJ whole genome shotgun (WGS) entry which is preliminary data.</text>
</comment>
<dbReference type="InterPro" id="IPR001849">
    <property type="entry name" value="PH_domain"/>
</dbReference>
<feature type="compositionally biased region" description="Basic residues" evidence="2">
    <location>
        <begin position="575"/>
        <end position="586"/>
    </location>
</feature>
<feature type="region of interest" description="Disordered" evidence="2">
    <location>
        <begin position="927"/>
        <end position="946"/>
    </location>
</feature>
<keyword evidence="5" id="KW-1185">Reference proteome</keyword>
<dbReference type="PANTHER" id="PTHR28190">
    <property type="entry name" value="NUCLEAR MIGRATION PROTEIN NUM1"/>
    <property type="match status" value="1"/>
</dbReference>
<feature type="region of interest" description="Disordered" evidence="2">
    <location>
        <begin position="60"/>
        <end position="80"/>
    </location>
</feature>
<evidence type="ECO:0000256" key="2">
    <source>
        <dbReference type="SAM" id="MobiDB-lite"/>
    </source>
</evidence>
<gene>
    <name evidence="4" type="ORF">INT43_001270</name>
</gene>
<evidence type="ECO:0000256" key="1">
    <source>
        <dbReference type="SAM" id="Coils"/>
    </source>
</evidence>
<dbReference type="PANTHER" id="PTHR28190:SF1">
    <property type="entry name" value="NUCLEAR MIGRATION PROTEIN NUM1"/>
    <property type="match status" value="1"/>
</dbReference>
<feature type="compositionally biased region" description="Basic residues" evidence="2">
    <location>
        <begin position="981"/>
        <end position="993"/>
    </location>
</feature>
<feature type="compositionally biased region" description="Basic and acidic residues" evidence="2">
    <location>
        <begin position="549"/>
        <end position="558"/>
    </location>
</feature>
<dbReference type="GO" id="GO:0000226">
    <property type="term" value="P:microtubule cytoskeleton organization"/>
    <property type="evidence" value="ECO:0007669"/>
    <property type="project" value="TreeGrafter"/>
</dbReference>
<dbReference type="InterPro" id="IPR011993">
    <property type="entry name" value="PH-like_dom_sf"/>
</dbReference>
<feature type="compositionally biased region" description="Polar residues" evidence="2">
    <location>
        <begin position="608"/>
        <end position="617"/>
    </location>
</feature>
<feature type="compositionally biased region" description="Basic and acidic residues" evidence="2">
    <location>
        <begin position="587"/>
        <end position="607"/>
    </location>
</feature>
<name>A0A8H7PKE7_MORIS</name>
<evidence type="ECO:0000313" key="5">
    <source>
        <dbReference type="Proteomes" id="UP000654370"/>
    </source>
</evidence>
<keyword evidence="1" id="KW-0175">Coiled coil</keyword>
<feature type="region of interest" description="Disordered" evidence="2">
    <location>
        <begin position="694"/>
        <end position="766"/>
    </location>
</feature>
<dbReference type="InterPro" id="IPR024774">
    <property type="entry name" value="PH_dom-Mcp5-type"/>
</dbReference>
<feature type="compositionally biased region" description="Low complexity" evidence="2">
    <location>
        <begin position="652"/>
        <end position="667"/>
    </location>
</feature>
<evidence type="ECO:0000259" key="3">
    <source>
        <dbReference type="PROSITE" id="PS50003"/>
    </source>
</evidence>
<feature type="compositionally biased region" description="Polar residues" evidence="2">
    <location>
        <begin position="563"/>
        <end position="573"/>
    </location>
</feature>
<dbReference type="GO" id="GO:0032065">
    <property type="term" value="P:maintenance of protein location in cell cortex"/>
    <property type="evidence" value="ECO:0007669"/>
    <property type="project" value="InterPro"/>
</dbReference>
<dbReference type="InterPro" id="IPR053005">
    <property type="entry name" value="Nuclear_Pos-Cytoskel_Interact"/>
</dbReference>
<dbReference type="GO" id="GO:0005739">
    <property type="term" value="C:mitochondrion"/>
    <property type="evidence" value="ECO:0007669"/>
    <property type="project" value="TreeGrafter"/>
</dbReference>
<dbReference type="Proteomes" id="UP000654370">
    <property type="component" value="Unassembled WGS sequence"/>
</dbReference>
<dbReference type="SMART" id="SM00233">
    <property type="entry name" value="PH"/>
    <property type="match status" value="1"/>
</dbReference>
<dbReference type="Pfam" id="PF12814">
    <property type="entry name" value="Mcp5_PH"/>
    <property type="match status" value="1"/>
</dbReference>